<sequence>MAAKGFVEGVEVFTISPHSSLSRAECDVTSVRSPQLAIVFSIRGYTCCFASPSATPPHVSLFNPPTLQRTHTDHFLHEHQRIPSTGIQG</sequence>
<organism evidence="1 2">
    <name type="scientific">Portunus trituberculatus</name>
    <name type="common">Swimming crab</name>
    <name type="synonym">Neptunus trituberculatus</name>
    <dbReference type="NCBI Taxonomy" id="210409"/>
    <lineage>
        <taxon>Eukaryota</taxon>
        <taxon>Metazoa</taxon>
        <taxon>Ecdysozoa</taxon>
        <taxon>Arthropoda</taxon>
        <taxon>Crustacea</taxon>
        <taxon>Multicrustacea</taxon>
        <taxon>Malacostraca</taxon>
        <taxon>Eumalacostraca</taxon>
        <taxon>Eucarida</taxon>
        <taxon>Decapoda</taxon>
        <taxon>Pleocyemata</taxon>
        <taxon>Brachyura</taxon>
        <taxon>Eubrachyura</taxon>
        <taxon>Portunoidea</taxon>
        <taxon>Portunidae</taxon>
        <taxon>Portuninae</taxon>
        <taxon>Portunus</taxon>
    </lineage>
</organism>
<protein>
    <submittedName>
        <fullName evidence="1">Uncharacterized protein</fullName>
    </submittedName>
</protein>
<keyword evidence="2" id="KW-1185">Reference proteome</keyword>
<dbReference type="Proteomes" id="UP000324222">
    <property type="component" value="Unassembled WGS sequence"/>
</dbReference>
<dbReference type="EMBL" id="VSRR010001483">
    <property type="protein sequence ID" value="MPC25595.1"/>
    <property type="molecule type" value="Genomic_DNA"/>
</dbReference>
<comment type="caution">
    <text evidence="1">The sequence shown here is derived from an EMBL/GenBank/DDBJ whole genome shotgun (WGS) entry which is preliminary data.</text>
</comment>
<name>A0A5B7DWE3_PORTR</name>
<accession>A0A5B7DWE3</accession>
<dbReference type="AlphaFoldDB" id="A0A5B7DWE3"/>
<proteinExistence type="predicted"/>
<evidence type="ECO:0000313" key="2">
    <source>
        <dbReference type="Proteomes" id="UP000324222"/>
    </source>
</evidence>
<gene>
    <name evidence="1" type="ORF">E2C01_018714</name>
</gene>
<evidence type="ECO:0000313" key="1">
    <source>
        <dbReference type="EMBL" id="MPC25595.1"/>
    </source>
</evidence>
<reference evidence="1 2" key="1">
    <citation type="submission" date="2019-05" db="EMBL/GenBank/DDBJ databases">
        <title>Another draft genome of Portunus trituberculatus and its Hox gene families provides insights of decapod evolution.</title>
        <authorList>
            <person name="Jeong J.-H."/>
            <person name="Song I."/>
            <person name="Kim S."/>
            <person name="Choi T."/>
            <person name="Kim D."/>
            <person name="Ryu S."/>
            <person name="Kim W."/>
        </authorList>
    </citation>
    <scope>NUCLEOTIDE SEQUENCE [LARGE SCALE GENOMIC DNA]</scope>
    <source>
        <tissue evidence="1">Muscle</tissue>
    </source>
</reference>